<dbReference type="Proteomes" id="UP001200642">
    <property type="component" value="Unassembled WGS sequence"/>
</dbReference>
<evidence type="ECO:0000313" key="1">
    <source>
        <dbReference type="EMBL" id="MCG2459171.1"/>
    </source>
</evidence>
<dbReference type="EMBL" id="JAIRBC010000001">
    <property type="protein sequence ID" value="MCG2459171.1"/>
    <property type="molecule type" value="Genomic_DNA"/>
</dbReference>
<dbReference type="AlphaFoldDB" id="A0AAE3ETA6"/>
<keyword evidence="2" id="KW-1185">Reference proteome</keyword>
<protein>
    <submittedName>
        <fullName evidence="1">Uncharacterized protein</fullName>
    </submittedName>
</protein>
<reference evidence="1" key="1">
    <citation type="submission" date="2023-02" db="EMBL/GenBank/DDBJ databases">
        <title>Genome of Flavobacteriaceae gen. nov. sp. strain F89.</title>
        <authorList>
            <person name="Wang Y."/>
        </authorList>
    </citation>
    <scope>NUCLEOTIDE SEQUENCE</scope>
    <source>
        <strain evidence="1">F89</strain>
    </source>
</reference>
<evidence type="ECO:0000313" key="2">
    <source>
        <dbReference type="Proteomes" id="UP001200642"/>
    </source>
</evidence>
<sequence>MHKNQIEGCKLPMWPYTLIHSDKKLSEWDKELSFNWINSTPDRPN</sequence>
<gene>
    <name evidence="1" type="ORF">K8352_00250</name>
</gene>
<name>A0AAE3ETA6_9FLAO</name>
<accession>A0AAE3ETA6</accession>
<organism evidence="1 2">
    <name type="scientific">Cerina litoralis</name>
    <dbReference type="NCBI Taxonomy" id="2874477"/>
    <lineage>
        <taxon>Bacteria</taxon>
        <taxon>Pseudomonadati</taxon>
        <taxon>Bacteroidota</taxon>
        <taxon>Flavobacteriia</taxon>
        <taxon>Flavobacteriales</taxon>
        <taxon>Flavobacteriaceae</taxon>
        <taxon>Cerina</taxon>
    </lineage>
</organism>
<proteinExistence type="predicted"/>
<comment type="caution">
    <text evidence="1">The sequence shown here is derived from an EMBL/GenBank/DDBJ whole genome shotgun (WGS) entry which is preliminary data.</text>
</comment>